<protein>
    <submittedName>
        <fullName evidence="1">Uncharacterized protein</fullName>
    </submittedName>
</protein>
<evidence type="ECO:0000313" key="1">
    <source>
        <dbReference type="EMBL" id="KAF4455332.1"/>
    </source>
</evidence>
<accession>A0A8H4KQD1</accession>
<organism evidence="1 2">
    <name type="scientific">Fusarium austroafricanum</name>
    <dbReference type="NCBI Taxonomy" id="2364996"/>
    <lineage>
        <taxon>Eukaryota</taxon>
        <taxon>Fungi</taxon>
        <taxon>Dikarya</taxon>
        <taxon>Ascomycota</taxon>
        <taxon>Pezizomycotina</taxon>
        <taxon>Sordariomycetes</taxon>
        <taxon>Hypocreomycetidae</taxon>
        <taxon>Hypocreales</taxon>
        <taxon>Nectriaceae</taxon>
        <taxon>Fusarium</taxon>
        <taxon>Fusarium concolor species complex</taxon>
    </lineage>
</organism>
<reference evidence="1" key="1">
    <citation type="submission" date="2020-01" db="EMBL/GenBank/DDBJ databases">
        <title>Identification and distribution of gene clusters putatively required for synthesis of sphingolipid metabolism inhibitors in phylogenetically diverse species of the filamentous fungus Fusarium.</title>
        <authorList>
            <person name="Kim H.-S."/>
            <person name="Busman M."/>
            <person name="Brown D.W."/>
            <person name="Divon H."/>
            <person name="Uhlig S."/>
            <person name="Proctor R.H."/>
        </authorList>
    </citation>
    <scope>NUCLEOTIDE SEQUENCE</scope>
    <source>
        <strain evidence="1">NRRL 53441</strain>
    </source>
</reference>
<proteinExistence type="predicted"/>
<comment type="caution">
    <text evidence="1">The sequence shown here is derived from an EMBL/GenBank/DDBJ whole genome shotgun (WGS) entry which is preliminary data.</text>
</comment>
<sequence length="179" mass="20486">MTALCNSPETGKQKDATAIDHDFLHKLVTLLTAFEFASSPGSLSPDKLCEEAKEKGLHWLIMYLCECHCERLCERYPKLQISVAQFFLLLVLYPDAVLRALQQEVRASKGHELSGLHIYDIENETLELPRDDPIKPFIKLGIELIQHGYYPMVHKDESSCTQFYFKLANWLKAKRKGSS</sequence>
<gene>
    <name evidence="1" type="ORF">F53441_2347</name>
</gene>
<dbReference type="OrthoDB" id="5028337at2759"/>
<dbReference type="EMBL" id="JAADJG010000096">
    <property type="protein sequence ID" value="KAF4455332.1"/>
    <property type="molecule type" value="Genomic_DNA"/>
</dbReference>
<keyword evidence="2" id="KW-1185">Reference proteome</keyword>
<dbReference type="Proteomes" id="UP000605986">
    <property type="component" value="Unassembled WGS sequence"/>
</dbReference>
<name>A0A8H4KQD1_9HYPO</name>
<evidence type="ECO:0000313" key="2">
    <source>
        <dbReference type="Proteomes" id="UP000605986"/>
    </source>
</evidence>
<dbReference type="AlphaFoldDB" id="A0A8H4KQD1"/>